<dbReference type="RefSeq" id="WP_155353831.1">
    <property type="nucleotide sequence ID" value="NZ_BAAAHL010000012.1"/>
</dbReference>
<feature type="domain" description="DUF5667" evidence="2">
    <location>
        <begin position="96"/>
        <end position="197"/>
    </location>
</feature>
<dbReference type="InterPro" id="IPR043725">
    <property type="entry name" value="DUF5667"/>
</dbReference>
<protein>
    <recommendedName>
        <fullName evidence="2">DUF5667 domain-containing protein</fullName>
    </recommendedName>
</protein>
<proteinExistence type="predicted"/>
<dbReference type="EMBL" id="BLAE01000009">
    <property type="protein sequence ID" value="GES08198.1"/>
    <property type="molecule type" value="Genomic_DNA"/>
</dbReference>
<evidence type="ECO:0000313" key="4">
    <source>
        <dbReference type="Proteomes" id="UP000331127"/>
    </source>
</evidence>
<evidence type="ECO:0000256" key="1">
    <source>
        <dbReference type="SAM" id="Phobius"/>
    </source>
</evidence>
<keyword evidence="1" id="KW-0472">Membrane</keyword>
<evidence type="ECO:0000313" key="3">
    <source>
        <dbReference type="EMBL" id="GES08198.1"/>
    </source>
</evidence>
<sequence length="227" mass="25468">MGWWRRWRAGRFSADVVSRLGDFGHRLGSGPRAEFRARLRDELLRTHQSERVPAGQPPHDRPSIPAVRRWIRMRPWAGLGAMIVATVATAMVTYSTVPGDLLYPLKRAAESTLLTLTTSDADLADRQMTAAKARAGEAAALLQAATTPNRKELLKETLQDMDTTTRAALNRVKPRAKADARAQAKVRTFAREQRNRIEGMLPKLDEENRERANEYLVFIDGYTVGGY</sequence>
<keyword evidence="1" id="KW-1133">Transmembrane helix</keyword>
<keyword evidence="4" id="KW-1185">Reference proteome</keyword>
<keyword evidence="1" id="KW-0812">Transmembrane</keyword>
<gene>
    <name evidence="3" type="ORF">Amac_017930</name>
</gene>
<feature type="transmembrane region" description="Helical" evidence="1">
    <location>
        <begin position="76"/>
        <end position="97"/>
    </location>
</feature>
<dbReference type="OrthoDB" id="3402808at2"/>
<name>A0A5M3WPN2_9ACTN</name>
<comment type="caution">
    <text evidence="3">The sequence shown here is derived from an EMBL/GenBank/DDBJ whole genome shotgun (WGS) entry which is preliminary data.</text>
</comment>
<reference evidence="3 4" key="1">
    <citation type="submission" date="2019-10" db="EMBL/GenBank/DDBJ databases">
        <title>Whole genome shotgun sequence of Acrocarpospora macrocephala NBRC 16266.</title>
        <authorList>
            <person name="Ichikawa N."/>
            <person name="Kimura A."/>
            <person name="Kitahashi Y."/>
            <person name="Komaki H."/>
            <person name="Oguchi A."/>
        </authorList>
    </citation>
    <scope>NUCLEOTIDE SEQUENCE [LARGE SCALE GENOMIC DNA]</scope>
    <source>
        <strain evidence="3 4">NBRC 16266</strain>
    </source>
</reference>
<dbReference type="Pfam" id="PF18915">
    <property type="entry name" value="DUF5667"/>
    <property type="match status" value="1"/>
</dbReference>
<organism evidence="3 4">
    <name type="scientific">Acrocarpospora macrocephala</name>
    <dbReference type="NCBI Taxonomy" id="150177"/>
    <lineage>
        <taxon>Bacteria</taxon>
        <taxon>Bacillati</taxon>
        <taxon>Actinomycetota</taxon>
        <taxon>Actinomycetes</taxon>
        <taxon>Streptosporangiales</taxon>
        <taxon>Streptosporangiaceae</taxon>
        <taxon>Acrocarpospora</taxon>
    </lineage>
</organism>
<accession>A0A5M3WPN2</accession>
<dbReference type="AlphaFoldDB" id="A0A5M3WPN2"/>
<evidence type="ECO:0000259" key="2">
    <source>
        <dbReference type="Pfam" id="PF18915"/>
    </source>
</evidence>
<dbReference type="Proteomes" id="UP000331127">
    <property type="component" value="Unassembled WGS sequence"/>
</dbReference>